<dbReference type="KEGG" id="cbw:RR42_m3432"/>
<dbReference type="EMBL" id="CP010536">
    <property type="protein sequence ID" value="AJG20798.1"/>
    <property type="molecule type" value="Genomic_DNA"/>
</dbReference>
<dbReference type="SUPFAM" id="SSF54523">
    <property type="entry name" value="Pili subunits"/>
    <property type="match status" value="1"/>
</dbReference>
<reference evidence="1 2" key="1">
    <citation type="journal article" date="2015" name="Genome Announc.">
        <title>Complete Genome Sequence of Cupriavidus basilensis 4G11, Isolated from the Oak Ridge Field Research Center Site.</title>
        <authorList>
            <person name="Ray J."/>
            <person name="Waters R.J."/>
            <person name="Skerker J.M."/>
            <person name="Kuehl J.V."/>
            <person name="Price M.N."/>
            <person name="Huang J."/>
            <person name="Chakraborty R."/>
            <person name="Arkin A.P."/>
            <person name="Deutschbauer A."/>
        </authorList>
    </citation>
    <scope>NUCLEOTIDE SEQUENCE [LARGE SCALE GENOMIC DNA]</scope>
    <source>
        <strain evidence="1">4G11</strain>
    </source>
</reference>
<keyword evidence="2" id="KW-1185">Reference proteome</keyword>
<dbReference type="GO" id="GO:0043683">
    <property type="term" value="P:type IV pilus assembly"/>
    <property type="evidence" value="ECO:0007669"/>
    <property type="project" value="InterPro"/>
</dbReference>
<protein>
    <submittedName>
        <fullName evidence="1">Type IV pilus biogenesis protein PilE</fullName>
    </submittedName>
</protein>
<dbReference type="STRING" id="68895.RR42_m3432"/>
<accession>A0A0C4YD23</accession>
<evidence type="ECO:0000313" key="2">
    <source>
        <dbReference type="Proteomes" id="UP000031843"/>
    </source>
</evidence>
<organism evidence="1 2">
    <name type="scientific">Cupriavidus basilensis</name>
    <dbReference type="NCBI Taxonomy" id="68895"/>
    <lineage>
        <taxon>Bacteria</taxon>
        <taxon>Pseudomonadati</taxon>
        <taxon>Pseudomonadota</taxon>
        <taxon>Betaproteobacteria</taxon>
        <taxon>Burkholderiales</taxon>
        <taxon>Burkholderiaceae</taxon>
        <taxon>Cupriavidus</taxon>
    </lineage>
</organism>
<dbReference type="InterPro" id="IPR045584">
    <property type="entry name" value="Pilin-like"/>
</dbReference>
<evidence type="ECO:0000313" key="1">
    <source>
        <dbReference type="EMBL" id="AJG20798.1"/>
    </source>
</evidence>
<proteinExistence type="predicted"/>
<dbReference type="Proteomes" id="UP000031843">
    <property type="component" value="Chromosome main"/>
</dbReference>
<dbReference type="AlphaFoldDB" id="A0A0C4YD23"/>
<dbReference type="Pfam" id="PF16732">
    <property type="entry name" value="ComP_DUS"/>
    <property type="match status" value="1"/>
</dbReference>
<name>A0A0C4YD23_9BURK</name>
<dbReference type="InterPro" id="IPR031982">
    <property type="entry name" value="PilE-like"/>
</dbReference>
<sequence length="124" mass="12839">MVTVAIIAILASVAYPSYLQYVVRSNRVAAESFLLEVSSMQERYLVDNRAYASSLATLGYASLPATVSPNYQITVAVVAGPPPGYVLSATPQGGQATNDTACGTLTLSGNGDKSASGGSLNCWK</sequence>
<dbReference type="Gene3D" id="3.30.700.10">
    <property type="entry name" value="Glycoprotein, Type 4 Pilin"/>
    <property type="match status" value="1"/>
</dbReference>
<gene>
    <name evidence="1" type="ORF">RR42_m3432</name>
</gene>